<dbReference type="InterPro" id="IPR050259">
    <property type="entry name" value="SDR"/>
</dbReference>
<dbReference type="AlphaFoldDB" id="A0A075G0D3"/>
<dbReference type="Pfam" id="PF13561">
    <property type="entry name" value="adh_short_C2"/>
    <property type="match status" value="1"/>
</dbReference>
<gene>
    <name evidence="2" type="primary">fabG</name>
</gene>
<evidence type="ECO:0000256" key="1">
    <source>
        <dbReference type="ARBA" id="ARBA00006484"/>
    </source>
</evidence>
<proteinExistence type="inferred from homology"/>
<dbReference type="InterPro" id="IPR002347">
    <property type="entry name" value="SDR_fam"/>
</dbReference>
<evidence type="ECO:0000313" key="2">
    <source>
        <dbReference type="EMBL" id="AIE95342.1"/>
    </source>
</evidence>
<dbReference type="PANTHER" id="PTHR42879">
    <property type="entry name" value="3-OXOACYL-(ACYL-CARRIER-PROTEIN) REDUCTASE"/>
    <property type="match status" value="1"/>
</dbReference>
<dbReference type="InterPro" id="IPR036291">
    <property type="entry name" value="NAD(P)-bd_dom_sf"/>
</dbReference>
<dbReference type="SUPFAM" id="SSF51735">
    <property type="entry name" value="NAD(P)-binding Rossmann-fold domains"/>
    <property type="match status" value="1"/>
</dbReference>
<sequence length="215" mass="23684">MKTAIVLGGSRGIGKAIADSLKSIDCDVVATSKNDLDTSSLESVSIFAEKHNQADILVLNTGGPEPKEFFSVTKDDWNHYHNQLFVGFCSLLQEIKINDNGYIFLISSNVIKEPNAKLIISSAYRSAFSSVFKILSKEFAKRQISCINIAPGPINTDRTKELIDDVDAFTKTLPMKRLGKPQEIGDFVKSIVEHDIKYLSGAVINFDGANSNFVY</sequence>
<reference evidence="2" key="1">
    <citation type="journal article" date="2014" name="Genome Biol. Evol.">
        <title>Pangenome evidence for extensive interdomain horizontal transfer affecting lineage core and shell genes in uncultured planktonic thaumarchaeota and euryarchaeota.</title>
        <authorList>
            <person name="Deschamps P."/>
            <person name="Zivanovic Y."/>
            <person name="Moreira D."/>
            <person name="Rodriguez-Valera F."/>
            <person name="Lopez-Garcia P."/>
        </authorList>
    </citation>
    <scope>NUCLEOTIDE SEQUENCE</scope>
</reference>
<dbReference type="PRINTS" id="PR00081">
    <property type="entry name" value="GDHRDH"/>
</dbReference>
<dbReference type="EC" id="1.1.1.100" evidence="2"/>
<dbReference type="SMR" id="A0A075G0D3"/>
<dbReference type="Gene3D" id="3.40.50.720">
    <property type="entry name" value="NAD(P)-binding Rossmann-like Domain"/>
    <property type="match status" value="1"/>
</dbReference>
<comment type="similarity">
    <text evidence="1">Belongs to the short-chain dehydrogenases/reductases (SDR) family.</text>
</comment>
<organism evidence="2">
    <name type="scientific">uncultured marine thaumarchaeote AD1000_65_A02</name>
    <dbReference type="NCBI Taxonomy" id="1455929"/>
    <lineage>
        <taxon>Archaea</taxon>
        <taxon>Nitrososphaerota</taxon>
        <taxon>environmental samples</taxon>
    </lineage>
</organism>
<accession>A0A075G0D3</accession>
<dbReference type="GO" id="GO:0004316">
    <property type="term" value="F:3-oxoacyl-[acyl-carrier-protein] reductase (NADPH) activity"/>
    <property type="evidence" value="ECO:0007669"/>
    <property type="project" value="UniProtKB-EC"/>
</dbReference>
<dbReference type="PANTHER" id="PTHR42879:SF6">
    <property type="entry name" value="NADPH-DEPENDENT REDUCTASE BACG"/>
    <property type="match status" value="1"/>
</dbReference>
<keyword evidence="2" id="KW-0560">Oxidoreductase</keyword>
<dbReference type="EMBL" id="KF900448">
    <property type="protein sequence ID" value="AIE95342.1"/>
    <property type="molecule type" value="Genomic_DNA"/>
</dbReference>
<protein>
    <submittedName>
        <fullName evidence="2">Short-chain dehydrogenase/reductase SDR (FabG)</fullName>
        <ecNumber evidence="2">1.1.1.100</ecNumber>
    </submittedName>
</protein>
<name>A0A075G0D3_9ARCH</name>